<accession>A0A9P3G475</accession>
<dbReference type="Proteomes" id="UP000703269">
    <property type="component" value="Unassembled WGS sequence"/>
</dbReference>
<evidence type="ECO:0000313" key="2">
    <source>
        <dbReference type="Proteomes" id="UP000703269"/>
    </source>
</evidence>
<dbReference type="SUPFAM" id="SSF52047">
    <property type="entry name" value="RNI-like"/>
    <property type="match status" value="1"/>
</dbReference>
<protein>
    <recommendedName>
        <fullName evidence="3">F-box domain-containing protein</fullName>
    </recommendedName>
</protein>
<keyword evidence="2" id="KW-1185">Reference proteome</keyword>
<proteinExistence type="predicted"/>
<gene>
    <name evidence="1" type="ORF">PsYK624_033830</name>
</gene>
<sequence>MDPIPSEYPTAALTSVEALQPSKASHPSNTSQSRKTLHSSNFTSALPNEVLLEVFLCHVALWAASVFRDRTHGPARRLHGWMTIAWVCQRWRGAALGACGLWTTIHVTQPLEPLGTYLARSKNMPLTIISAPVEQLVIYLARLRNTPLTTISTPLEGTVAAWNLVLKHAHRVKTLTFNCSQFSSEALAALMHSGNFKFPHLTHLNWSRRGPPGMLQSFNDSDQAWPPLVFEPHGWSSGEVLELTLAPFVQSSQLFSRTLRELSLSNTKWGDSSPLAVWKTLFESLSTLLSLKELHVLESPPPFPRDLQQGIVTTARPLGISPVALPKLQLLEVSSSDEDGAQQAELLLAHISPPAGISVHVKLPHDHETSASEYTRLCSIIGAELLRGSAGSPPKVLRTLIIEAAPRTTPGGHTAVTVTGWHDVDTPLAELEGRPQAAQRPLPLFTITIARILKPISSTLAQQTPARDLWSTSDALRTHLPLGDLERLVIASSVNARNTDSIVMQMFMSFIPNEFPKSLPPYLAPQVAETLHAIRIVHDKILGQFLAWSEHARSLRVLSVTGPLVTGLVDGLALDAGDAGPLFPNLQELYLAGRSQYEMVHCAESLVGSLGKRCASPAKKLRNLVLDDPEVDDDAAAGLKDVVEELTCIRRSGNRKVLWRRTFVAGAELDS</sequence>
<organism evidence="1 2">
    <name type="scientific">Phanerochaete sordida</name>
    <dbReference type="NCBI Taxonomy" id="48140"/>
    <lineage>
        <taxon>Eukaryota</taxon>
        <taxon>Fungi</taxon>
        <taxon>Dikarya</taxon>
        <taxon>Basidiomycota</taxon>
        <taxon>Agaricomycotina</taxon>
        <taxon>Agaricomycetes</taxon>
        <taxon>Polyporales</taxon>
        <taxon>Phanerochaetaceae</taxon>
        <taxon>Phanerochaete</taxon>
    </lineage>
</organism>
<evidence type="ECO:0000313" key="1">
    <source>
        <dbReference type="EMBL" id="GJE87300.1"/>
    </source>
</evidence>
<name>A0A9P3G475_9APHY</name>
<dbReference type="EMBL" id="BPQB01000006">
    <property type="protein sequence ID" value="GJE87300.1"/>
    <property type="molecule type" value="Genomic_DNA"/>
</dbReference>
<dbReference type="OrthoDB" id="2884925at2759"/>
<dbReference type="AlphaFoldDB" id="A0A9P3G475"/>
<evidence type="ECO:0008006" key="3">
    <source>
        <dbReference type="Google" id="ProtNLM"/>
    </source>
</evidence>
<reference evidence="1 2" key="1">
    <citation type="submission" date="2021-08" db="EMBL/GenBank/DDBJ databases">
        <title>Draft Genome Sequence of Phanerochaete sordida strain YK-624.</title>
        <authorList>
            <person name="Mori T."/>
            <person name="Dohra H."/>
            <person name="Suzuki T."/>
            <person name="Kawagishi H."/>
            <person name="Hirai H."/>
        </authorList>
    </citation>
    <scope>NUCLEOTIDE SEQUENCE [LARGE SCALE GENOMIC DNA]</scope>
    <source>
        <strain evidence="1 2">YK-624</strain>
    </source>
</reference>
<comment type="caution">
    <text evidence="1">The sequence shown here is derived from an EMBL/GenBank/DDBJ whole genome shotgun (WGS) entry which is preliminary data.</text>
</comment>